<evidence type="ECO:0000259" key="5">
    <source>
        <dbReference type="PROSITE" id="PS50943"/>
    </source>
</evidence>
<comment type="caution">
    <text evidence="6">The sequence shown here is derived from an EMBL/GenBank/DDBJ whole genome shotgun (WGS) entry which is preliminary data.</text>
</comment>
<dbReference type="InterPro" id="IPR001387">
    <property type="entry name" value="Cro/C1-type_HTH"/>
</dbReference>
<evidence type="ECO:0000256" key="1">
    <source>
        <dbReference type="ARBA" id="ARBA00010466"/>
    </source>
</evidence>
<proteinExistence type="inferred from homology"/>
<accession>X0ZE86</accession>
<dbReference type="InterPro" id="IPR007630">
    <property type="entry name" value="RNA_pol_sigma70_r4"/>
</dbReference>
<dbReference type="EMBL" id="BART01001367">
    <property type="protein sequence ID" value="GAG67604.1"/>
    <property type="molecule type" value="Genomic_DNA"/>
</dbReference>
<dbReference type="Pfam" id="PF04198">
    <property type="entry name" value="Sugar-bind"/>
    <property type="match status" value="1"/>
</dbReference>
<dbReference type="GO" id="GO:0006352">
    <property type="term" value="P:DNA-templated transcription initiation"/>
    <property type="evidence" value="ECO:0007669"/>
    <property type="project" value="InterPro"/>
</dbReference>
<dbReference type="Gene3D" id="3.40.50.1360">
    <property type="match status" value="1"/>
</dbReference>
<dbReference type="SUPFAM" id="SSF100950">
    <property type="entry name" value="NagB/RpiA/CoA transferase-like"/>
    <property type="match status" value="1"/>
</dbReference>
<name>X0ZE86_9ZZZZ</name>
<dbReference type="GO" id="GO:0003677">
    <property type="term" value="F:DNA binding"/>
    <property type="evidence" value="ECO:0007669"/>
    <property type="project" value="UniProtKB-KW"/>
</dbReference>
<dbReference type="InterPro" id="IPR051054">
    <property type="entry name" value="SorC_transcr_regulators"/>
</dbReference>
<protein>
    <recommendedName>
        <fullName evidence="5">HTH cro/C1-type domain-containing protein</fullName>
    </recommendedName>
</protein>
<dbReference type="PANTHER" id="PTHR34294">
    <property type="entry name" value="TRANSCRIPTIONAL REGULATOR-RELATED"/>
    <property type="match status" value="1"/>
</dbReference>
<evidence type="ECO:0000256" key="3">
    <source>
        <dbReference type="ARBA" id="ARBA00023125"/>
    </source>
</evidence>
<dbReference type="PROSITE" id="PS50943">
    <property type="entry name" value="HTH_CROC1"/>
    <property type="match status" value="1"/>
</dbReference>
<organism evidence="6">
    <name type="scientific">marine sediment metagenome</name>
    <dbReference type="NCBI Taxonomy" id="412755"/>
    <lineage>
        <taxon>unclassified sequences</taxon>
        <taxon>metagenomes</taxon>
        <taxon>ecological metagenomes</taxon>
    </lineage>
</organism>
<sequence length="326" mass="36437">MEKEELLIEIASLYYYEGLTQSEIAEKFGISRSNISRLLKEARYRGIVEIKIKQKIPLDYDLQREITSKFSLKDARIVKSTELSYHEMLKKLGTVAARYLKAILNNATIVGISWGTAIYELVNSFEPEVYKDIEIIQMIGGIGAENPDIDGTELARRLAEKVSGRYRYLHAPLIVESADIKRAMIQERNVKDTLERVKKADVAIVGIGSTNPNVSSLIRAGYLNKKELSEIKKLGAIGDVCAKHFDMYGNLCQINLNERVIGINIEELKKINYVIGIAGGKVKASAILGVLRGGYINVLISDDQAISEVLKLNDILRIGDLNEIYS</sequence>
<dbReference type="InterPro" id="IPR037171">
    <property type="entry name" value="NagB/RpiA_transferase-like"/>
</dbReference>
<keyword evidence="2" id="KW-0805">Transcription regulation</keyword>
<keyword evidence="4" id="KW-0804">Transcription</keyword>
<dbReference type="GO" id="GO:0030246">
    <property type="term" value="F:carbohydrate binding"/>
    <property type="evidence" value="ECO:0007669"/>
    <property type="project" value="InterPro"/>
</dbReference>
<feature type="domain" description="HTH cro/C1-type" evidence="5">
    <location>
        <begin position="18"/>
        <end position="44"/>
    </location>
</feature>
<dbReference type="Pfam" id="PF04545">
    <property type="entry name" value="Sigma70_r4"/>
    <property type="match status" value="1"/>
</dbReference>
<dbReference type="GO" id="GO:0003700">
    <property type="term" value="F:DNA-binding transcription factor activity"/>
    <property type="evidence" value="ECO:0007669"/>
    <property type="project" value="InterPro"/>
</dbReference>
<gene>
    <name evidence="6" type="ORF">S01H4_04917</name>
</gene>
<dbReference type="AlphaFoldDB" id="X0ZE86"/>
<evidence type="ECO:0000256" key="4">
    <source>
        <dbReference type="ARBA" id="ARBA00023163"/>
    </source>
</evidence>
<keyword evidence="3" id="KW-0238">DNA-binding</keyword>
<evidence type="ECO:0000313" key="6">
    <source>
        <dbReference type="EMBL" id="GAG67604.1"/>
    </source>
</evidence>
<dbReference type="SUPFAM" id="SSF88659">
    <property type="entry name" value="Sigma3 and sigma4 domains of RNA polymerase sigma factors"/>
    <property type="match status" value="1"/>
</dbReference>
<dbReference type="PANTHER" id="PTHR34294:SF1">
    <property type="entry name" value="TRANSCRIPTIONAL REGULATOR LSRR"/>
    <property type="match status" value="1"/>
</dbReference>
<evidence type="ECO:0000256" key="2">
    <source>
        <dbReference type="ARBA" id="ARBA00023015"/>
    </source>
</evidence>
<dbReference type="InterPro" id="IPR007324">
    <property type="entry name" value="Sugar-bd_dom_put"/>
</dbReference>
<dbReference type="InterPro" id="IPR013324">
    <property type="entry name" value="RNA_pol_sigma_r3/r4-like"/>
</dbReference>
<dbReference type="Gene3D" id="1.10.10.10">
    <property type="entry name" value="Winged helix-like DNA-binding domain superfamily/Winged helix DNA-binding domain"/>
    <property type="match status" value="1"/>
</dbReference>
<reference evidence="6" key="1">
    <citation type="journal article" date="2014" name="Front. Microbiol.">
        <title>High frequency of phylogenetically diverse reductive dehalogenase-homologous genes in deep subseafloor sedimentary metagenomes.</title>
        <authorList>
            <person name="Kawai M."/>
            <person name="Futagami T."/>
            <person name="Toyoda A."/>
            <person name="Takaki Y."/>
            <person name="Nishi S."/>
            <person name="Hori S."/>
            <person name="Arai W."/>
            <person name="Tsubouchi T."/>
            <person name="Morono Y."/>
            <person name="Uchiyama I."/>
            <person name="Ito T."/>
            <person name="Fujiyama A."/>
            <person name="Inagaki F."/>
            <person name="Takami H."/>
        </authorList>
    </citation>
    <scope>NUCLEOTIDE SEQUENCE</scope>
    <source>
        <strain evidence="6">Expedition CK06-06</strain>
    </source>
</reference>
<comment type="similarity">
    <text evidence="1">Belongs to the SorC transcriptional regulatory family.</text>
</comment>
<dbReference type="InterPro" id="IPR036388">
    <property type="entry name" value="WH-like_DNA-bd_sf"/>
</dbReference>